<sequence length="210" mass="23490">MSKPIILDLCGGTGAWSQPYRDAGYDVRLVTLPDDVRYYKPPRRVHGVLAAPPCTDFASSGTRWWKAKDKEKGLLEGLSIVAACLRVIEDTKPKWWALENPVGRLPRYIGKWRYTFQPFDYGDPWTKRTCIWGEHTIPTKTPVAPVGTWQGSHAAGKPLGIVDHPLLLLEEGAVFLPPDWIHKLGPSADRAEKRSITSPGFARAFFEANP</sequence>
<reference evidence="1" key="1">
    <citation type="journal article" date="2015" name="Nature">
        <title>Complex archaea that bridge the gap between prokaryotes and eukaryotes.</title>
        <authorList>
            <person name="Spang A."/>
            <person name="Saw J.H."/>
            <person name="Jorgensen S.L."/>
            <person name="Zaremba-Niedzwiedzka K."/>
            <person name="Martijn J."/>
            <person name="Lind A.E."/>
            <person name="van Eijk R."/>
            <person name="Schleper C."/>
            <person name="Guy L."/>
            <person name="Ettema T.J."/>
        </authorList>
    </citation>
    <scope>NUCLEOTIDE SEQUENCE</scope>
</reference>
<dbReference type="SUPFAM" id="SSF53335">
    <property type="entry name" value="S-adenosyl-L-methionine-dependent methyltransferases"/>
    <property type="match status" value="1"/>
</dbReference>
<dbReference type="EMBL" id="LAZR01006872">
    <property type="protein sequence ID" value="KKM89085.1"/>
    <property type="molecule type" value="Genomic_DNA"/>
</dbReference>
<evidence type="ECO:0008006" key="2">
    <source>
        <dbReference type="Google" id="ProtNLM"/>
    </source>
</evidence>
<comment type="caution">
    <text evidence="1">The sequence shown here is derived from an EMBL/GenBank/DDBJ whole genome shotgun (WGS) entry which is preliminary data.</text>
</comment>
<accession>A0A0F9NJT2</accession>
<dbReference type="AlphaFoldDB" id="A0A0F9NJT2"/>
<name>A0A0F9NJT2_9ZZZZ</name>
<proteinExistence type="predicted"/>
<gene>
    <name evidence="1" type="ORF">LCGC14_1252230</name>
</gene>
<organism evidence="1">
    <name type="scientific">marine sediment metagenome</name>
    <dbReference type="NCBI Taxonomy" id="412755"/>
    <lineage>
        <taxon>unclassified sequences</taxon>
        <taxon>metagenomes</taxon>
        <taxon>ecological metagenomes</taxon>
    </lineage>
</organism>
<evidence type="ECO:0000313" key="1">
    <source>
        <dbReference type="EMBL" id="KKM89085.1"/>
    </source>
</evidence>
<dbReference type="InterPro" id="IPR029063">
    <property type="entry name" value="SAM-dependent_MTases_sf"/>
</dbReference>
<protein>
    <recommendedName>
        <fullName evidence="2">DNA (cytosine-5-)-methyltransferase</fullName>
    </recommendedName>
</protein>
<dbReference type="Gene3D" id="3.40.50.150">
    <property type="entry name" value="Vaccinia Virus protein VP39"/>
    <property type="match status" value="1"/>
</dbReference>